<feature type="compositionally biased region" description="Pro residues" evidence="6">
    <location>
        <begin position="322"/>
        <end position="341"/>
    </location>
</feature>
<dbReference type="InterPro" id="IPR008271">
    <property type="entry name" value="Ser/Thr_kinase_AS"/>
</dbReference>
<organism evidence="8 9">
    <name type="scientific">Reyranella aquatilis</name>
    <dbReference type="NCBI Taxonomy" id="2035356"/>
    <lineage>
        <taxon>Bacteria</taxon>
        <taxon>Pseudomonadati</taxon>
        <taxon>Pseudomonadota</taxon>
        <taxon>Alphaproteobacteria</taxon>
        <taxon>Hyphomicrobiales</taxon>
        <taxon>Reyranellaceae</taxon>
        <taxon>Reyranella</taxon>
    </lineage>
</organism>
<dbReference type="InterPro" id="IPR002477">
    <property type="entry name" value="Peptidoglycan-bd-like"/>
</dbReference>
<feature type="domain" description="Protein kinase" evidence="7">
    <location>
        <begin position="37"/>
        <end position="311"/>
    </location>
</feature>
<feature type="region of interest" description="Disordered" evidence="6">
    <location>
        <begin position="320"/>
        <end position="344"/>
    </location>
</feature>
<keyword evidence="2 5" id="KW-0547">Nucleotide-binding</keyword>
<evidence type="ECO:0000256" key="4">
    <source>
        <dbReference type="ARBA" id="ARBA00022840"/>
    </source>
</evidence>
<dbReference type="Gene3D" id="3.30.200.20">
    <property type="entry name" value="Phosphorylase Kinase, domain 1"/>
    <property type="match status" value="1"/>
</dbReference>
<reference evidence="8 9" key="1">
    <citation type="submission" date="2021-11" db="EMBL/GenBank/DDBJ databases">
        <authorList>
            <person name="Lee D.-H."/>
            <person name="Kim S.-B."/>
        </authorList>
    </citation>
    <scope>NUCLEOTIDE SEQUENCE [LARGE SCALE GENOMIC DNA]</scope>
    <source>
        <strain evidence="8 9">KCTC 52223</strain>
    </source>
</reference>
<evidence type="ECO:0000256" key="2">
    <source>
        <dbReference type="ARBA" id="ARBA00022741"/>
    </source>
</evidence>
<dbReference type="SMART" id="SM00220">
    <property type="entry name" value="S_TKc"/>
    <property type="match status" value="1"/>
</dbReference>
<comment type="caution">
    <text evidence="8">The sequence shown here is derived from an EMBL/GenBank/DDBJ whole genome shotgun (WGS) entry which is preliminary data.</text>
</comment>
<evidence type="ECO:0000313" key="8">
    <source>
        <dbReference type="EMBL" id="MCC8430949.1"/>
    </source>
</evidence>
<keyword evidence="3 8" id="KW-0418">Kinase</keyword>
<dbReference type="PROSITE" id="PS00107">
    <property type="entry name" value="PROTEIN_KINASE_ATP"/>
    <property type="match status" value="1"/>
</dbReference>
<accession>A0ABS8KY28</accession>
<dbReference type="InterPro" id="IPR017441">
    <property type="entry name" value="Protein_kinase_ATP_BS"/>
</dbReference>
<dbReference type="PROSITE" id="PS00108">
    <property type="entry name" value="PROTEIN_KINASE_ST"/>
    <property type="match status" value="1"/>
</dbReference>
<proteinExistence type="predicted"/>
<evidence type="ECO:0000259" key="7">
    <source>
        <dbReference type="PROSITE" id="PS50011"/>
    </source>
</evidence>
<keyword evidence="1" id="KW-0808">Transferase</keyword>
<dbReference type="PANTHER" id="PTHR43289:SF34">
    <property type="entry name" value="SERINE_THREONINE-PROTEIN KINASE YBDM-RELATED"/>
    <property type="match status" value="1"/>
</dbReference>
<dbReference type="EMBL" id="JAJISD010000008">
    <property type="protein sequence ID" value="MCC8430949.1"/>
    <property type="molecule type" value="Genomic_DNA"/>
</dbReference>
<keyword evidence="9" id="KW-1185">Reference proteome</keyword>
<dbReference type="CDD" id="cd14014">
    <property type="entry name" value="STKc_PknB_like"/>
    <property type="match status" value="1"/>
</dbReference>
<gene>
    <name evidence="8" type="ORF">LJ725_18400</name>
</gene>
<dbReference type="PROSITE" id="PS50011">
    <property type="entry name" value="PROTEIN_KINASE_DOM"/>
    <property type="match status" value="1"/>
</dbReference>
<dbReference type="InterPro" id="IPR011009">
    <property type="entry name" value="Kinase-like_dom_sf"/>
</dbReference>
<evidence type="ECO:0000313" key="9">
    <source>
        <dbReference type="Proteomes" id="UP001198862"/>
    </source>
</evidence>
<name>A0ABS8KY28_9HYPH</name>
<evidence type="ECO:0000256" key="3">
    <source>
        <dbReference type="ARBA" id="ARBA00022777"/>
    </source>
</evidence>
<sequence>MHIQDDDTGEKRAGPATTAEPVVDYVALAPGRVVGRYEVLEVLGQGGFGITYRVRDTQLDREVALKEYLPPALAIRQDGASVLPRSTEVAEDFSWGRERFVAEGRTLAGLHDAPAIVKVFDFIEANGTSYMVMELVRGGTLEDRVKRRGPLQPHEIDTFLPLLLEGLQQVHATGFLHRDIKPGNILLSEAGVPTLIDFGAARLAIAGRSSTMTAIFTPGFAAPEQFTTGKQGPWTDIYGLSATLHHAITGTAPPSAFDRLLEDTYQPLAGLPLIGYAPQLLAGIDAGLAVRFDERPPSIAAWRALLGGPMADANKTVLMPQPVVPPTPPSPPTPPTPPSPPTALAVAPRRSRRPAAIAAGLIALLGVAGGYYLLARAPQPSPPVETVAAAPVATPATAPETDPAVMAREGEDALQLIPADRQRIQAVLTSLGYDTRGADGTFGQRSREMIAAWQKAKGQPATGYLTAAQVPALFREAPNQAAPATRAGGTAPPQTLPAAPRGAATYDGVYGGGLSTSGMADAPGVVTAELSISGDRLIGRVVHPGCGASSITLSVSASGEISGSGRVLESQDCSMAPFTATGRASGNGVTLEMRTTAGAMRGSLTRRGG</sequence>
<dbReference type="SUPFAM" id="SSF47090">
    <property type="entry name" value="PGBD-like"/>
    <property type="match status" value="1"/>
</dbReference>
<dbReference type="Gene3D" id="1.10.101.10">
    <property type="entry name" value="PGBD-like superfamily/PGBD"/>
    <property type="match status" value="1"/>
</dbReference>
<dbReference type="SUPFAM" id="SSF56112">
    <property type="entry name" value="Protein kinase-like (PK-like)"/>
    <property type="match status" value="1"/>
</dbReference>
<dbReference type="InterPro" id="IPR000719">
    <property type="entry name" value="Prot_kinase_dom"/>
</dbReference>
<dbReference type="Pfam" id="PF01471">
    <property type="entry name" value="PG_binding_1"/>
    <property type="match status" value="1"/>
</dbReference>
<evidence type="ECO:0000256" key="1">
    <source>
        <dbReference type="ARBA" id="ARBA00022679"/>
    </source>
</evidence>
<evidence type="ECO:0000256" key="6">
    <source>
        <dbReference type="SAM" id="MobiDB-lite"/>
    </source>
</evidence>
<protein>
    <submittedName>
        <fullName evidence="8">Serine/threonine-protein kinase</fullName>
    </submittedName>
</protein>
<dbReference type="InterPro" id="IPR036365">
    <property type="entry name" value="PGBD-like_sf"/>
</dbReference>
<keyword evidence="4 5" id="KW-0067">ATP-binding</keyword>
<dbReference type="GO" id="GO:0016301">
    <property type="term" value="F:kinase activity"/>
    <property type="evidence" value="ECO:0007669"/>
    <property type="project" value="UniProtKB-KW"/>
</dbReference>
<dbReference type="Pfam" id="PF00069">
    <property type="entry name" value="Pkinase"/>
    <property type="match status" value="1"/>
</dbReference>
<dbReference type="Proteomes" id="UP001198862">
    <property type="component" value="Unassembled WGS sequence"/>
</dbReference>
<evidence type="ECO:0000256" key="5">
    <source>
        <dbReference type="PROSITE-ProRule" id="PRU10141"/>
    </source>
</evidence>
<feature type="binding site" evidence="5">
    <location>
        <position position="66"/>
    </location>
    <ligand>
        <name>ATP</name>
        <dbReference type="ChEBI" id="CHEBI:30616"/>
    </ligand>
</feature>
<dbReference type="InterPro" id="IPR036366">
    <property type="entry name" value="PGBDSf"/>
</dbReference>
<dbReference type="Gene3D" id="1.10.510.10">
    <property type="entry name" value="Transferase(Phosphotransferase) domain 1"/>
    <property type="match status" value="1"/>
</dbReference>
<dbReference type="PANTHER" id="PTHR43289">
    <property type="entry name" value="MITOGEN-ACTIVATED PROTEIN KINASE KINASE KINASE 20-RELATED"/>
    <property type="match status" value="1"/>
</dbReference>
<dbReference type="RefSeq" id="WP_230552105.1">
    <property type="nucleotide sequence ID" value="NZ_JAJISD010000008.1"/>
</dbReference>